<comment type="caution">
    <text evidence="2">The sequence shown here is derived from an EMBL/GenBank/DDBJ whole genome shotgun (WGS) entry which is preliminary data.</text>
</comment>
<proteinExistence type="predicted"/>
<gene>
    <name evidence="2" type="ORF">ABB28_08905</name>
</gene>
<dbReference type="EMBL" id="LDJK01000036">
    <property type="protein sequence ID" value="KRG73828.1"/>
    <property type="molecule type" value="Genomic_DNA"/>
</dbReference>
<evidence type="ECO:0008006" key="4">
    <source>
        <dbReference type="Google" id="ProtNLM"/>
    </source>
</evidence>
<evidence type="ECO:0000313" key="3">
    <source>
        <dbReference type="Proteomes" id="UP000051386"/>
    </source>
</evidence>
<dbReference type="PATRIC" id="fig|517011.3.peg.1445"/>
<dbReference type="RefSeq" id="WP_057508280.1">
    <property type="nucleotide sequence ID" value="NZ_LDJK01000036.1"/>
</dbReference>
<reference evidence="2 3" key="1">
    <citation type="submission" date="2015-05" db="EMBL/GenBank/DDBJ databases">
        <title>Genome sequencing and analysis of members of genus Stenotrophomonas.</title>
        <authorList>
            <person name="Patil P.P."/>
            <person name="Midha S."/>
            <person name="Patil P.B."/>
        </authorList>
    </citation>
    <scope>NUCLEOTIDE SEQUENCE [LARGE SCALE GENOMIC DNA]</scope>
    <source>
        <strain evidence="2 3">DSM 21508</strain>
    </source>
</reference>
<protein>
    <recommendedName>
        <fullName evidence="4">Helix-turn-helix domain-containing protein</fullName>
    </recommendedName>
</protein>
<feature type="region of interest" description="Disordered" evidence="1">
    <location>
        <begin position="69"/>
        <end position="112"/>
    </location>
</feature>
<dbReference type="Proteomes" id="UP000051386">
    <property type="component" value="Unassembled WGS sequence"/>
</dbReference>
<sequence>MSQRRELAQEQDDTLGLEDAARVLRLGLEAMKALVEEGTVPAVRLNQKHTVMLREDLIEFLRAEGRRQAAERKAAIGKRPAANSEQPAPQRARPAKARRISPPDLAAYEVKG</sequence>
<keyword evidence="3" id="KW-1185">Reference proteome</keyword>
<evidence type="ECO:0000256" key="1">
    <source>
        <dbReference type="SAM" id="MobiDB-lite"/>
    </source>
</evidence>
<name>A0A0R0D7Y0_9GAMM</name>
<dbReference type="AlphaFoldDB" id="A0A0R0D7Y0"/>
<evidence type="ECO:0000313" key="2">
    <source>
        <dbReference type="EMBL" id="KRG73828.1"/>
    </source>
</evidence>
<accession>A0A0R0D7Y0</accession>
<organism evidence="2 3">
    <name type="scientific">Stenotrophomonas chelatiphaga</name>
    <dbReference type="NCBI Taxonomy" id="517011"/>
    <lineage>
        <taxon>Bacteria</taxon>
        <taxon>Pseudomonadati</taxon>
        <taxon>Pseudomonadota</taxon>
        <taxon>Gammaproteobacteria</taxon>
        <taxon>Lysobacterales</taxon>
        <taxon>Lysobacteraceae</taxon>
        <taxon>Stenotrophomonas</taxon>
    </lineage>
</organism>